<comment type="caution">
    <text evidence="6">The sequence shown here is derived from an EMBL/GenBank/DDBJ whole genome shotgun (WGS) entry which is preliminary data.</text>
</comment>
<evidence type="ECO:0000256" key="3">
    <source>
        <dbReference type="ARBA" id="ARBA00022842"/>
    </source>
</evidence>
<dbReference type="Proteomes" id="UP000642673">
    <property type="component" value="Unassembled WGS sequence"/>
</dbReference>
<name>A0ABQ3EWE1_9ACTN</name>
<evidence type="ECO:0000313" key="7">
    <source>
        <dbReference type="Proteomes" id="UP000642673"/>
    </source>
</evidence>
<dbReference type="PANTHER" id="PTHR43046">
    <property type="entry name" value="GDP-MANNOSE MANNOSYL HYDROLASE"/>
    <property type="match status" value="1"/>
</dbReference>
<dbReference type="PANTHER" id="PTHR43046:SF12">
    <property type="entry name" value="GDP-MANNOSE MANNOSYL HYDROLASE"/>
    <property type="match status" value="1"/>
</dbReference>
<keyword evidence="2" id="KW-0378">Hydrolase</keyword>
<organism evidence="6 7">
    <name type="scientific">Streptomyces cirratus</name>
    <dbReference type="NCBI Taxonomy" id="68187"/>
    <lineage>
        <taxon>Bacteria</taxon>
        <taxon>Bacillati</taxon>
        <taxon>Actinomycetota</taxon>
        <taxon>Actinomycetes</taxon>
        <taxon>Kitasatosporales</taxon>
        <taxon>Streptomycetaceae</taxon>
        <taxon>Streptomyces</taxon>
    </lineage>
</organism>
<keyword evidence="3" id="KW-0460">Magnesium</keyword>
<feature type="domain" description="Nudix hydrolase" evidence="5">
    <location>
        <begin position="215"/>
        <end position="348"/>
    </location>
</feature>
<accession>A0ABQ3EWE1</accession>
<evidence type="ECO:0000256" key="1">
    <source>
        <dbReference type="ARBA" id="ARBA00001946"/>
    </source>
</evidence>
<dbReference type="PROSITE" id="PS00893">
    <property type="entry name" value="NUDIX_BOX"/>
    <property type="match status" value="1"/>
</dbReference>
<dbReference type="SUPFAM" id="SSF55811">
    <property type="entry name" value="Nudix"/>
    <property type="match status" value="2"/>
</dbReference>
<dbReference type="InterPro" id="IPR020084">
    <property type="entry name" value="NUDIX_hydrolase_CS"/>
</dbReference>
<dbReference type="InterPro" id="IPR015797">
    <property type="entry name" value="NUDIX_hydrolase-like_dom_sf"/>
</dbReference>
<dbReference type="PROSITE" id="PS51462">
    <property type="entry name" value="NUDIX"/>
    <property type="match status" value="2"/>
</dbReference>
<evidence type="ECO:0000256" key="2">
    <source>
        <dbReference type="ARBA" id="ARBA00022801"/>
    </source>
</evidence>
<evidence type="ECO:0000259" key="5">
    <source>
        <dbReference type="PROSITE" id="PS51462"/>
    </source>
</evidence>
<feature type="domain" description="Nudix hydrolase" evidence="5">
    <location>
        <begin position="27"/>
        <end position="168"/>
    </location>
</feature>
<proteinExistence type="predicted"/>
<protein>
    <recommendedName>
        <fullName evidence="5">Nudix hydrolase domain-containing protein</fullName>
    </recommendedName>
</protein>
<gene>
    <name evidence="6" type="ORF">GCM10010347_33740</name>
</gene>
<comment type="cofactor">
    <cofactor evidence="1">
        <name>Mg(2+)</name>
        <dbReference type="ChEBI" id="CHEBI:18420"/>
    </cofactor>
</comment>
<dbReference type="InterPro" id="IPR000086">
    <property type="entry name" value="NUDIX_hydrolase_dom"/>
</dbReference>
<dbReference type="Gene3D" id="3.90.79.10">
    <property type="entry name" value="Nucleoside Triphosphate Pyrophosphohydrolase"/>
    <property type="match status" value="2"/>
</dbReference>
<feature type="region of interest" description="Disordered" evidence="4">
    <location>
        <begin position="1"/>
        <end position="21"/>
    </location>
</feature>
<reference evidence="7" key="1">
    <citation type="journal article" date="2019" name="Int. J. Syst. Evol. Microbiol.">
        <title>The Global Catalogue of Microorganisms (GCM) 10K type strain sequencing project: providing services to taxonomists for standard genome sequencing and annotation.</title>
        <authorList>
            <consortium name="The Broad Institute Genomics Platform"/>
            <consortium name="The Broad Institute Genome Sequencing Center for Infectious Disease"/>
            <person name="Wu L."/>
            <person name="Ma J."/>
        </authorList>
    </citation>
    <scope>NUCLEOTIDE SEQUENCE [LARGE SCALE GENOMIC DNA]</scope>
    <source>
        <strain evidence="7">JCM 4738</strain>
    </source>
</reference>
<dbReference type="CDD" id="cd18876">
    <property type="entry name" value="NUDIX_Hydrolase"/>
    <property type="match status" value="1"/>
</dbReference>
<sequence length="368" mass="37616">MPDRDRPSPDGGAQAYHAAARPAPPAPLVVATGIVMDTRGRVLVLTTAHGPTLPGGAVTDAETPEEGLARLMREELGLTVPTGRLLAVDSCPPGAPGRSLVVHVHLVGPLAPGPAASAASVSSVSVVSAVSGVASTDGGITGAHWLTPEEAGERLPDPAAQRLRAGLAALHAGSFAHLVDGVAQPGSPAGIDPARRAELEHAGAFDAAGHRAARPKAVTAASVLFTDRDGGILLVSPAYGKPGRWILPGGGVDSDLGETPRAAAAREVREETGLSRSPGRLLAVNWAHREGRPARIRFLYDGGVLGPAELGAIRLPSSELLGWRTASPGELRALVKPLLRRQIEACLTALAEGTGPLELHAGRPYEGT</sequence>
<dbReference type="Pfam" id="PF00293">
    <property type="entry name" value="NUDIX"/>
    <property type="match status" value="2"/>
</dbReference>
<keyword evidence="7" id="KW-1185">Reference proteome</keyword>
<evidence type="ECO:0000256" key="4">
    <source>
        <dbReference type="SAM" id="MobiDB-lite"/>
    </source>
</evidence>
<evidence type="ECO:0000313" key="6">
    <source>
        <dbReference type="EMBL" id="GHB60920.1"/>
    </source>
</evidence>
<dbReference type="EMBL" id="BMVP01000005">
    <property type="protein sequence ID" value="GHB60920.1"/>
    <property type="molecule type" value="Genomic_DNA"/>
</dbReference>
<dbReference type="RefSeq" id="WP_190184973.1">
    <property type="nucleotide sequence ID" value="NZ_BMVP01000005.1"/>
</dbReference>